<dbReference type="Pfam" id="PF00294">
    <property type="entry name" value="PfkB"/>
    <property type="match status" value="1"/>
</dbReference>
<dbReference type="Proteomes" id="UP001209878">
    <property type="component" value="Unassembled WGS sequence"/>
</dbReference>
<feature type="binding site" evidence="13">
    <location>
        <position position="244"/>
    </location>
    <ligand>
        <name>substrate</name>
    </ligand>
</feature>
<feature type="binding site" evidence="13">
    <location>
        <position position="240"/>
    </location>
    <ligand>
        <name>K(+)</name>
        <dbReference type="ChEBI" id="CHEBI:29103"/>
    </ligand>
</feature>
<dbReference type="FunFam" id="3.40.1190.20:FF:000010">
    <property type="entry name" value="Ribokinase"/>
    <property type="match status" value="1"/>
</dbReference>
<protein>
    <recommendedName>
        <fullName evidence="3 13">Ribokinase</fullName>
        <shortName evidence="13">RK</shortName>
        <ecNumber evidence="2 13">2.7.1.15</ecNumber>
    </recommendedName>
</protein>
<proteinExistence type="inferred from homology"/>
<evidence type="ECO:0000256" key="7">
    <source>
        <dbReference type="ARBA" id="ARBA00022741"/>
    </source>
</evidence>
<feature type="binding site" evidence="13">
    <location>
        <begin position="10"/>
        <end position="12"/>
    </location>
    <ligand>
        <name>substrate</name>
    </ligand>
</feature>
<comment type="catalytic activity">
    <reaction evidence="13">
        <text>D-ribose + ATP = D-ribose 5-phosphate + ADP + H(+)</text>
        <dbReference type="Rhea" id="RHEA:13697"/>
        <dbReference type="ChEBI" id="CHEBI:15378"/>
        <dbReference type="ChEBI" id="CHEBI:30616"/>
        <dbReference type="ChEBI" id="CHEBI:47013"/>
        <dbReference type="ChEBI" id="CHEBI:78346"/>
        <dbReference type="ChEBI" id="CHEBI:456216"/>
        <dbReference type="EC" id="2.7.1.15"/>
    </reaction>
</comment>
<dbReference type="InterPro" id="IPR002173">
    <property type="entry name" value="Carboh/pur_kinase_PfkB_CS"/>
</dbReference>
<comment type="cofactor">
    <cofactor evidence="13">
        <name>Mg(2+)</name>
        <dbReference type="ChEBI" id="CHEBI:18420"/>
    </cofactor>
    <text evidence="13">Requires a divalent cation, most likely magnesium in vivo, as an electrophilic catalyst to aid phosphoryl group transfer. It is the chelate of the metal and the nucleotide that is the actual substrate.</text>
</comment>
<evidence type="ECO:0000256" key="5">
    <source>
        <dbReference type="ARBA" id="ARBA00022679"/>
    </source>
</evidence>
<dbReference type="InterPro" id="IPR029056">
    <property type="entry name" value="Ribokinase-like"/>
</dbReference>
<dbReference type="InterPro" id="IPR002139">
    <property type="entry name" value="Ribo/fructo_kinase"/>
</dbReference>
<comment type="subunit">
    <text evidence="13">Homodimer.</text>
</comment>
<dbReference type="Gene3D" id="3.40.1190.20">
    <property type="match status" value="1"/>
</dbReference>
<feature type="domain" description="Carbohydrate kinase PfkB" evidence="14">
    <location>
        <begin position="2"/>
        <end position="285"/>
    </location>
</feature>
<comment type="activity regulation">
    <text evidence="13">Activated by a monovalent cation that binds near, but not in, the active site. The most likely occupant of the site in vivo is potassium. Ion binding induces a conformational change that may alter substrate affinity.</text>
</comment>
<keyword evidence="10 13" id="KW-0460">Magnesium</keyword>
<dbReference type="GO" id="GO:0046872">
    <property type="term" value="F:metal ion binding"/>
    <property type="evidence" value="ECO:0007669"/>
    <property type="project" value="UniProtKB-KW"/>
</dbReference>
<dbReference type="PROSITE" id="PS00584">
    <property type="entry name" value="PFKB_KINASES_2"/>
    <property type="match status" value="1"/>
</dbReference>
<comment type="caution">
    <text evidence="15">The sequence shown here is derived from an EMBL/GenBank/DDBJ whole genome shotgun (WGS) entry which is preliminary data.</text>
</comment>
<comment type="function">
    <text evidence="13">Catalyzes the phosphorylation of ribose at O-5 in a reaction requiring ATP and magnesium. The resulting D-ribose-5-phosphate can then be used either for sythesis of nucleotides, histidine, and tryptophan, or as a component of the pentose phosphate pathway.</text>
</comment>
<dbReference type="GO" id="GO:0005829">
    <property type="term" value="C:cytosol"/>
    <property type="evidence" value="ECO:0007669"/>
    <property type="project" value="TreeGrafter"/>
</dbReference>
<name>A0AAD9KPR6_RIDPI</name>
<reference evidence="15" key="1">
    <citation type="journal article" date="2023" name="Mol. Biol. Evol.">
        <title>Third-Generation Sequencing Reveals the Adaptive Role of the Epigenome in Three Deep-Sea Polychaetes.</title>
        <authorList>
            <person name="Perez M."/>
            <person name="Aroh O."/>
            <person name="Sun Y."/>
            <person name="Lan Y."/>
            <person name="Juniper S.K."/>
            <person name="Young C.R."/>
            <person name="Angers B."/>
            <person name="Qian P.Y."/>
        </authorList>
    </citation>
    <scope>NUCLEOTIDE SEQUENCE</scope>
    <source>
        <strain evidence="15">R07B-5</strain>
    </source>
</reference>
<evidence type="ECO:0000256" key="8">
    <source>
        <dbReference type="ARBA" id="ARBA00022777"/>
    </source>
</evidence>
<evidence type="ECO:0000256" key="13">
    <source>
        <dbReference type="HAMAP-Rule" id="MF_03215"/>
    </source>
</evidence>
<sequence>MDVVVVGSCNMDFIRYSRETVKGHKFTVGFGGKGSNQCIAAARLGAKTAMIAQVGNDKFGPDYIQNFRDNENVGLVGDTSTGVATITVDMDGKNTIVIVSGANDLLNEASVGQAENIIRSAKVMVCQLEISPKTTLAAMTLAKKHGVTTIFNPAPAMTSLDPQLFVQADITCPNESEAEMLTGEPVKSVEDAKKAVLSLLDMGCRAAIVTLGDQGAVLATATDRLPQHVPARKVKAVDTTGAGDAFVGALAFYRACYPNLALHECVERASEIATVSVQSPGTQTSYSYRRELPQTLF</sequence>
<dbReference type="PANTHER" id="PTHR10584">
    <property type="entry name" value="SUGAR KINASE"/>
    <property type="match status" value="1"/>
</dbReference>
<dbReference type="HAMAP" id="MF_01987">
    <property type="entry name" value="Ribokinase"/>
    <property type="match status" value="1"/>
</dbReference>
<evidence type="ECO:0000256" key="11">
    <source>
        <dbReference type="ARBA" id="ARBA00022958"/>
    </source>
</evidence>
<accession>A0AAD9KPR6</accession>
<feature type="binding site" evidence="13">
    <location>
        <position position="238"/>
    </location>
    <ligand>
        <name>K(+)</name>
        <dbReference type="ChEBI" id="CHEBI:29103"/>
    </ligand>
</feature>
<feature type="binding site" evidence="13">
    <location>
        <position position="276"/>
    </location>
    <ligand>
        <name>K(+)</name>
        <dbReference type="ChEBI" id="CHEBI:29103"/>
    </ligand>
</feature>
<dbReference type="NCBIfam" id="TIGR02152">
    <property type="entry name" value="D_ribokin_bact"/>
    <property type="match status" value="1"/>
</dbReference>
<comment type="similarity">
    <text evidence="1">Belongs to the carbohydrate kinase pfkB family.</text>
</comment>
<keyword evidence="4 13" id="KW-0963">Cytoplasm</keyword>
<feature type="binding site" evidence="13">
    <location>
        <position position="174"/>
    </location>
    <ligand>
        <name>ATP</name>
        <dbReference type="ChEBI" id="CHEBI:30616"/>
    </ligand>
</feature>
<feature type="binding site" evidence="13">
    <location>
        <position position="281"/>
    </location>
    <ligand>
        <name>K(+)</name>
        <dbReference type="ChEBI" id="CHEBI:29103"/>
    </ligand>
</feature>
<gene>
    <name evidence="15" type="ORF">NP493_734g02052</name>
</gene>
<evidence type="ECO:0000313" key="15">
    <source>
        <dbReference type="EMBL" id="KAK2175413.1"/>
    </source>
</evidence>
<keyword evidence="16" id="KW-1185">Reference proteome</keyword>
<dbReference type="SUPFAM" id="SSF53613">
    <property type="entry name" value="Ribokinase-like"/>
    <property type="match status" value="1"/>
</dbReference>
<comment type="caution">
    <text evidence="13">Lacks conserved residue(s) required for the propagation of feature annotation.</text>
</comment>
<evidence type="ECO:0000256" key="4">
    <source>
        <dbReference type="ARBA" id="ARBA00022490"/>
    </source>
</evidence>
<keyword evidence="12 13" id="KW-0119">Carbohydrate metabolism</keyword>
<feature type="binding site" evidence="13">
    <location>
        <position position="279"/>
    </location>
    <ligand>
        <name>K(+)</name>
        <dbReference type="ChEBI" id="CHEBI:29103"/>
    </ligand>
</feature>
<comment type="subcellular location">
    <subcellularLocation>
        <location evidence="13">Cytoplasm</location>
    </subcellularLocation>
    <subcellularLocation>
        <location evidence="13">Nucleus</location>
    </subcellularLocation>
</comment>
<comment type="similarity">
    <text evidence="13">Belongs to the carbohydrate kinase PfkB family. Ribokinase subfamily.</text>
</comment>
<evidence type="ECO:0000313" key="16">
    <source>
        <dbReference type="Proteomes" id="UP001209878"/>
    </source>
</evidence>
<keyword evidence="8 13" id="KW-0418">Kinase</keyword>
<comment type="pathway">
    <text evidence="13">Carbohydrate metabolism; D-ribose degradation; D-ribose 5-phosphate from beta-D-ribopyranose: step 2/2.</text>
</comment>
<evidence type="ECO:0000256" key="3">
    <source>
        <dbReference type="ARBA" id="ARBA00016943"/>
    </source>
</evidence>
<evidence type="ECO:0000256" key="2">
    <source>
        <dbReference type="ARBA" id="ARBA00012035"/>
    </source>
</evidence>
<evidence type="ECO:0000256" key="12">
    <source>
        <dbReference type="ARBA" id="ARBA00023277"/>
    </source>
</evidence>
<dbReference type="CDD" id="cd01174">
    <property type="entry name" value="ribokinase"/>
    <property type="match status" value="1"/>
</dbReference>
<keyword evidence="9 13" id="KW-0067">ATP-binding</keyword>
<dbReference type="EC" id="2.7.1.15" evidence="2 13"/>
<evidence type="ECO:0000259" key="14">
    <source>
        <dbReference type="Pfam" id="PF00294"/>
    </source>
</evidence>
<dbReference type="GO" id="GO:0005524">
    <property type="term" value="F:ATP binding"/>
    <property type="evidence" value="ECO:0007669"/>
    <property type="project" value="UniProtKB-UniRule"/>
</dbReference>
<feature type="binding site" evidence="13">
    <location>
        <begin position="32"/>
        <end position="36"/>
    </location>
    <ligand>
        <name>substrate</name>
    </ligand>
</feature>
<evidence type="ECO:0000256" key="9">
    <source>
        <dbReference type="ARBA" id="ARBA00022840"/>
    </source>
</evidence>
<evidence type="ECO:0000256" key="1">
    <source>
        <dbReference type="ARBA" id="ARBA00005380"/>
    </source>
</evidence>
<feature type="binding site" evidence="13">
    <location>
        <position position="285"/>
    </location>
    <ligand>
        <name>K(+)</name>
        <dbReference type="ChEBI" id="CHEBI:29103"/>
    </ligand>
</feature>
<feature type="binding site" evidence="13">
    <location>
        <position position="129"/>
    </location>
    <ligand>
        <name>substrate</name>
    </ligand>
</feature>
<keyword evidence="7 13" id="KW-0547">Nucleotide-binding</keyword>
<organism evidence="15 16">
    <name type="scientific">Ridgeia piscesae</name>
    <name type="common">Tubeworm</name>
    <dbReference type="NCBI Taxonomy" id="27915"/>
    <lineage>
        <taxon>Eukaryota</taxon>
        <taxon>Metazoa</taxon>
        <taxon>Spiralia</taxon>
        <taxon>Lophotrochozoa</taxon>
        <taxon>Annelida</taxon>
        <taxon>Polychaeta</taxon>
        <taxon>Sedentaria</taxon>
        <taxon>Canalipalpata</taxon>
        <taxon>Sabellida</taxon>
        <taxon>Siboglinidae</taxon>
        <taxon>Ridgeia</taxon>
    </lineage>
</organism>
<dbReference type="GO" id="GO:0005634">
    <property type="term" value="C:nucleus"/>
    <property type="evidence" value="ECO:0007669"/>
    <property type="project" value="UniProtKB-SubCell"/>
</dbReference>
<feature type="binding site" evidence="13">
    <location>
        <begin position="243"/>
        <end position="244"/>
    </location>
    <ligand>
        <name>ATP</name>
        <dbReference type="ChEBI" id="CHEBI:30616"/>
    </ligand>
</feature>
<keyword evidence="6 13" id="KW-0479">Metal-binding</keyword>
<keyword evidence="5 13" id="KW-0808">Transferase</keyword>
<dbReference type="InterPro" id="IPR011611">
    <property type="entry name" value="PfkB_dom"/>
</dbReference>
<feature type="active site" description="Proton acceptor" evidence="13">
    <location>
        <position position="244"/>
    </location>
</feature>
<dbReference type="GO" id="GO:0004747">
    <property type="term" value="F:ribokinase activity"/>
    <property type="evidence" value="ECO:0007669"/>
    <property type="project" value="UniProtKB-UniRule"/>
</dbReference>
<dbReference type="PRINTS" id="PR00990">
    <property type="entry name" value="RIBOKINASE"/>
</dbReference>
<dbReference type="PANTHER" id="PTHR10584:SF166">
    <property type="entry name" value="RIBOKINASE"/>
    <property type="match status" value="1"/>
</dbReference>
<evidence type="ECO:0000256" key="6">
    <source>
        <dbReference type="ARBA" id="ARBA00022723"/>
    </source>
</evidence>
<evidence type="ECO:0000256" key="10">
    <source>
        <dbReference type="ARBA" id="ARBA00022842"/>
    </source>
</evidence>
<dbReference type="InterPro" id="IPR011877">
    <property type="entry name" value="Ribokinase"/>
</dbReference>
<feature type="binding site" evidence="13">
    <location>
        <begin position="210"/>
        <end position="215"/>
    </location>
    <ligand>
        <name>ATP</name>
        <dbReference type="ChEBI" id="CHEBI:30616"/>
    </ligand>
</feature>
<dbReference type="AlphaFoldDB" id="A0AAD9KPR6"/>
<dbReference type="GO" id="GO:0019303">
    <property type="term" value="P:D-ribose catabolic process"/>
    <property type="evidence" value="ECO:0007669"/>
    <property type="project" value="UniProtKB-UniRule"/>
</dbReference>
<keyword evidence="13" id="KW-0539">Nucleus</keyword>
<keyword evidence="11 13" id="KW-0630">Potassium</keyword>
<dbReference type="EMBL" id="JAODUO010000732">
    <property type="protein sequence ID" value="KAK2175413.1"/>
    <property type="molecule type" value="Genomic_DNA"/>
</dbReference>